<accession>A0AA36AR58</accession>
<gene>
    <name evidence="1" type="ORF">OCTVUL_1B000424</name>
</gene>
<organism evidence="1 2">
    <name type="scientific">Octopus vulgaris</name>
    <name type="common">Common octopus</name>
    <dbReference type="NCBI Taxonomy" id="6645"/>
    <lineage>
        <taxon>Eukaryota</taxon>
        <taxon>Metazoa</taxon>
        <taxon>Spiralia</taxon>
        <taxon>Lophotrochozoa</taxon>
        <taxon>Mollusca</taxon>
        <taxon>Cephalopoda</taxon>
        <taxon>Coleoidea</taxon>
        <taxon>Octopodiformes</taxon>
        <taxon>Octopoda</taxon>
        <taxon>Incirrata</taxon>
        <taxon>Octopodidae</taxon>
        <taxon>Octopus</taxon>
    </lineage>
</organism>
<keyword evidence="2" id="KW-1185">Reference proteome</keyword>
<evidence type="ECO:0000313" key="2">
    <source>
        <dbReference type="Proteomes" id="UP001162480"/>
    </source>
</evidence>
<dbReference type="Proteomes" id="UP001162480">
    <property type="component" value="Chromosome 3"/>
</dbReference>
<reference evidence="1" key="1">
    <citation type="submission" date="2023-08" db="EMBL/GenBank/DDBJ databases">
        <authorList>
            <person name="Alioto T."/>
            <person name="Alioto T."/>
            <person name="Gomez Garrido J."/>
        </authorList>
    </citation>
    <scope>NUCLEOTIDE SEQUENCE</scope>
</reference>
<evidence type="ECO:0000313" key="1">
    <source>
        <dbReference type="EMBL" id="CAI9720148.1"/>
    </source>
</evidence>
<proteinExistence type="predicted"/>
<dbReference type="EMBL" id="OX597816">
    <property type="protein sequence ID" value="CAI9720148.1"/>
    <property type="molecule type" value="Genomic_DNA"/>
</dbReference>
<sequence>MSWQDESNPICLHIGVDLKYGISNINSRLDIMKSFIYIGIHKLLFDIHKLCKYGFGVTVGVVNGGGDDDNVHVDEDVVGGNFVSYGE</sequence>
<protein>
    <submittedName>
        <fullName evidence="1">Uncharacterized protein</fullName>
    </submittedName>
</protein>
<dbReference type="AlphaFoldDB" id="A0AA36AR58"/>
<name>A0AA36AR58_OCTVU</name>